<evidence type="ECO:0000313" key="1">
    <source>
        <dbReference type="EnsemblPlants" id="ONIVA06G22390.4"/>
    </source>
</evidence>
<accession>A0A0E0HSM1</accession>
<dbReference type="Gramene" id="ONIVA06G22390.4">
    <property type="protein sequence ID" value="ONIVA06G22390.4"/>
    <property type="gene ID" value="ONIVA06G22390"/>
</dbReference>
<dbReference type="EnsemblPlants" id="ONIVA06G22390.4">
    <property type="protein sequence ID" value="ONIVA06G22390.4"/>
    <property type="gene ID" value="ONIVA06G22390"/>
</dbReference>
<dbReference type="Proteomes" id="UP000006591">
    <property type="component" value="Chromosome 6"/>
</dbReference>
<reference evidence="1" key="2">
    <citation type="submission" date="2018-04" db="EMBL/GenBank/DDBJ databases">
        <title>OnivRS2 (Oryza nivara Reference Sequence Version 2).</title>
        <authorList>
            <person name="Zhang J."/>
            <person name="Kudrna D."/>
            <person name="Lee S."/>
            <person name="Talag J."/>
            <person name="Rajasekar S."/>
            <person name="Welchert J."/>
            <person name="Hsing Y.-I."/>
            <person name="Wing R.A."/>
        </authorList>
    </citation>
    <scope>NUCLEOTIDE SEQUENCE [LARGE SCALE GENOMIC DNA]</scope>
    <source>
        <strain evidence="1">SL10</strain>
    </source>
</reference>
<organism evidence="1">
    <name type="scientific">Oryza nivara</name>
    <name type="common">Indian wild rice</name>
    <name type="synonym">Oryza sativa f. spontanea</name>
    <dbReference type="NCBI Taxonomy" id="4536"/>
    <lineage>
        <taxon>Eukaryota</taxon>
        <taxon>Viridiplantae</taxon>
        <taxon>Streptophyta</taxon>
        <taxon>Embryophyta</taxon>
        <taxon>Tracheophyta</taxon>
        <taxon>Spermatophyta</taxon>
        <taxon>Magnoliopsida</taxon>
        <taxon>Liliopsida</taxon>
        <taxon>Poales</taxon>
        <taxon>Poaceae</taxon>
        <taxon>BOP clade</taxon>
        <taxon>Oryzoideae</taxon>
        <taxon>Oryzeae</taxon>
        <taxon>Oryzinae</taxon>
        <taxon>Oryza</taxon>
    </lineage>
</organism>
<keyword evidence="2" id="KW-1185">Reference proteome</keyword>
<sequence length="389" mass="43830">MFEGNVPISELFASPRILSDDILYSDGGTSPDKLLMFNLRVSSLRMWPKLSGMLPTKLLNEISKRIREERFPNDEGICPERPFSIKLRYFKGEEMVVTCGIEPTMMFFWRQIVVRDKLLNITSGSLPVSLLLISRSTWRDELLPKDSGISPVRLLPPRSTYIRDELPPKDGGMFPNRLLPAKIKVSSFGSVPKPTGMLPCNLLLLRLEMQDDMEPIRPSDMRSTAVTRLGDCAVQVTPCQLQNCLDVLLHDDKALAGSESWDLKQRRACRSFSATELRAAVEEDLNKATDPAVASASYLIPLQKCIFRFLCKALISADPAVDGLVDWFDLYILDVWLALQLVTTQKLDLMSPPELILLWPLPSLQVLIRPLARVPRRMSRGCSARTTSK</sequence>
<evidence type="ECO:0000313" key="2">
    <source>
        <dbReference type="Proteomes" id="UP000006591"/>
    </source>
</evidence>
<proteinExistence type="predicted"/>
<name>A0A0E0HSM1_ORYNI</name>
<reference evidence="1" key="1">
    <citation type="submission" date="2015-04" db="UniProtKB">
        <authorList>
            <consortium name="EnsemblPlants"/>
        </authorList>
    </citation>
    <scope>IDENTIFICATION</scope>
    <source>
        <strain evidence="1">SL10</strain>
    </source>
</reference>
<dbReference type="AlphaFoldDB" id="A0A0E0HSM1"/>
<protein>
    <submittedName>
        <fullName evidence="1">Uncharacterized protein</fullName>
    </submittedName>
</protein>